<evidence type="ECO:0000313" key="3">
    <source>
        <dbReference type="EMBL" id="GAA1856098.1"/>
    </source>
</evidence>
<comment type="caution">
    <text evidence="3">The sequence shown here is derived from an EMBL/GenBank/DDBJ whole genome shotgun (WGS) entry which is preliminary data.</text>
</comment>
<sequence>MSTTIDGGNLGFGTRDAHTDDGTRNYTAPQEISWWIPLVASAGALVVMVVAGSVLFGQVLATAIGAL</sequence>
<evidence type="ECO:0000256" key="1">
    <source>
        <dbReference type="SAM" id="MobiDB-lite"/>
    </source>
</evidence>
<keyword evidence="2" id="KW-1133">Transmembrane helix</keyword>
<dbReference type="EMBL" id="BAAANL010000002">
    <property type="protein sequence ID" value="GAA1856098.1"/>
    <property type="molecule type" value="Genomic_DNA"/>
</dbReference>
<organism evidence="3 4">
    <name type="scientific">Myceligenerans crystallogenes</name>
    <dbReference type="NCBI Taxonomy" id="316335"/>
    <lineage>
        <taxon>Bacteria</taxon>
        <taxon>Bacillati</taxon>
        <taxon>Actinomycetota</taxon>
        <taxon>Actinomycetes</taxon>
        <taxon>Micrococcales</taxon>
        <taxon>Promicromonosporaceae</taxon>
        <taxon>Myceligenerans</taxon>
    </lineage>
</organism>
<proteinExistence type="predicted"/>
<gene>
    <name evidence="3" type="ORF">GCM10009751_11490</name>
</gene>
<keyword evidence="4" id="KW-1185">Reference proteome</keyword>
<accession>A0ABN2N8B9</accession>
<keyword evidence="2" id="KW-0472">Membrane</keyword>
<dbReference type="Proteomes" id="UP001501094">
    <property type="component" value="Unassembled WGS sequence"/>
</dbReference>
<name>A0ABN2N8B9_9MICO</name>
<feature type="transmembrane region" description="Helical" evidence="2">
    <location>
        <begin position="34"/>
        <end position="61"/>
    </location>
</feature>
<keyword evidence="2" id="KW-0812">Transmembrane</keyword>
<reference evidence="3 4" key="1">
    <citation type="journal article" date="2019" name="Int. J. Syst. Evol. Microbiol.">
        <title>The Global Catalogue of Microorganisms (GCM) 10K type strain sequencing project: providing services to taxonomists for standard genome sequencing and annotation.</title>
        <authorList>
            <consortium name="The Broad Institute Genomics Platform"/>
            <consortium name="The Broad Institute Genome Sequencing Center for Infectious Disease"/>
            <person name="Wu L."/>
            <person name="Ma J."/>
        </authorList>
    </citation>
    <scope>NUCLEOTIDE SEQUENCE [LARGE SCALE GENOMIC DNA]</scope>
    <source>
        <strain evidence="3 4">JCM 14326</strain>
    </source>
</reference>
<dbReference type="RefSeq" id="WP_344100474.1">
    <property type="nucleotide sequence ID" value="NZ_BAAANL010000002.1"/>
</dbReference>
<evidence type="ECO:0000313" key="4">
    <source>
        <dbReference type="Proteomes" id="UP001501094"/>
    </source>
</evidence>
<feature type="region of interest" description="Disordered" evidence="1">
    <location>
        <begin position="1"/>
        <end position="22"/>
    </location>
</feature>
<evidence type="ECO:0000256" key="2">
    <source>
        <dbReference type="SAM" id="Phobius"/>
    </source>
</evidence>
<protein>
    <submittedName>
        <fullName evidence="3">Uncharacterized protein</fullName>
    </submittedName>
</protein>